<dbReference type="EMBL" id="JAPESX010003586">
    <property type="protein sequence ID" value="KAJ8104673.1"/>
    <property type="molecule type" value="Genomic_DNA"/>
</dbReference>
<evidence type="ECO:0000313" key="2">
    <source>
        <dbReference type="Proteomes" id="UP001153334"/>
    </source>
</evidence>
<evidence type="ECO:0000313" key="1">
    <source>
        <dbReference type="EMBL" id="KAJ8104673.1"/>
    </source>
</evidence>
<accession>A0ACC2HPL7</accession>
<gene>
    <name evidence="1" type="ORF">ONZ43_g7740</name>
</gene>
<reference evidence="1" key="1">
    <citation type="submission" date="2022-11" db="EMBL/GenBank/DDBJ databases">
        <title>Genome Sequence of Nemania bipapillata.</title>
        <authorList>
            <person name="Buettner E."/>
        </authorList>
    </citation>
    <scope>NUCLEOTIDE SEQUENCE</scope>
    <source>
        <strain evidence="1">CP14</strain>
    </source>
</reference>
<name>A0ACC2HPL7_9PEZI</name>
<sequence length="250" mass="28156">MASQSVPEPPKAAHEVLPKTKVKTTWPSVPPNADRTPIRTERLLIRPFDAADVDAVFELRQQPEVMLWTSFGTIDKEIEESRVFVERFLPPKDTETFNFVVVYLGDDDKSENADANGVVIGLGGAHKTRPHLGWPEVGYMFRKEYWNRGFASEFLQAFNKAWWALPRNEVEIEVPVASLLKTGTEENDGNVTQAPEILTAIIEERNIGSRRVLEKAGFKEFRKWTEPDSRAGFEGLDAALVAFLLTAPES</sequence>
<protein>
    <submittedName>
        <fullName evidence="1">Uncharacterized protein</fullName>
    </submittedName>
</protein>
<proteinExistence type="predicted"/>
<comment type="caution">
    <text evidence="1">The sequence shown here is derived from an EMBL/GenBank/DDBJ whole genome shotgun (WGS) entry which is preliminary data.</text>
</comment>
<dbReference type="Proteomes" id="UP001153334">
    <property type="component" value="Unassembled WGS sequence"/>
</dbReference>
<keyword evidence="2" id="KW-1185">Reference proteome</keyword>
<organism evidence="1 2">
    <name type="scientific">Nemania bipapillata</name>
    <dbReference type="NCBI Taxonomy" id="110536"/>
    <lineage>
        <taxon>Eukaryota</taxon>
        <taxon>Fungi</taxon>
        <taxon>Dikarya</taxon>
        <taxon>Ascomycota</taxon>
        <taxon>Pezizomycotina</taxon>
        <taxon>Sordariomycetes</taxon>
        <taxon>Xylariomycetidae</taxon>
        <taxon>Xylariales</taxon>
        <taxon>Xylariaceae</taxon>
        <taxon>Nemania</taxon>
    </lineage>
</organism>